<dbReference type="Proteomes" id="UP000286415">
    <property type="component" value="Unassembled WGS sequence"/>
</dbReference>
<keyword evidence="2" id="KW-1185">Reference proteome</keyword>
<accession>A0A419Q7L1</accession>
<organism evidence="1 2">
    <name type="scientific">Clonorchis sinensis</name>
    <name type="common">Chinese liver fluke</name>
    <dbReference type="NCBI Taxonomy" id="79923"/>
    <lineage>
        <taxon>Eukaryota</taxon>
        <taxon>Metazoa</taxon>
        <taxon>Spiralia</taxon>
        <taxon>Lophotrochozoa</taxon>
        <taxon>Platyhelminthes</taxon>
        <taxon>Trematoda</taxon>
        <taxon>Digenea</taxon>
        <taxon>Opisthorchiida</taxon>
        <taxon>Opisthorchiata</taxon>
        <taxon>Opisthorchiidae</taxon>
        <taxon>Clonorchis</taxon>
    </lineage>
</organism>
<gene>
    <name evidence="1" type="ORF">CSKR_112272</name>
</gene>
<dbReference type="AlphaFoldDB" id="A0A419Q7L1"/>
<comment type="caution">
    <text evidence="1">The sequence shown here is derived from an EMBL/GenBank/DDBJ whole genome shotgun (WGS) entry which is preliminary data.</text>
</comment>
<evidence type="ECO:0000313" key="2">
    <source>
        <dbReference type="Proteomes" id="UP000286415"/>
    </source>
</evidence>
<evidence type="ECO:0000313" key="1">
    <source>
        <dbReference type="EMBL" id="KAG5442809.1"/>
    </source>
</evidence>
<protein>
    <submittedName>
        <fullName evidence="1">Uncharacterized protein</fullName>
    </submittedName>
</protein>
<dbReference type="EMBL" id="NIRI02000056">
    <property type="protein sequence ID" value="KAG5442809.1"/>
    <property type="molecule type" value="Genomic_DNA"/>
</dbReference>
<proteinExistence type="predicted"/>
<dbReference type="OrthoDB" id="6227366at2759"/>
<reference evidence="1 2" key="2">
    <citation type="journal article" date="2021" name="Genomics">
        <title>High-quality reference genome for Clonorchis sinensis.</title>
        <authorList>
            <person name="Young N.D."/>
            <person name="Stroehlein A.J."/>
            <person name="Kinkar L."/>
            <person name="Wang T."/>
            <person name="Sohn W.M."/>
            <person name="Chang B.C.H."/>
            <person name="Kaur P."/>
            <person name="Weisz D."/>
            <person name="Dudchenko O."/>
            <person name="Aiden E.L."/>
            <person name="Korhonen P.K."/>
            <person name="Gasser R.B."/>
        </authorList>
    </citation>
    <scope>NUCLEOTIDE SEQUENCE [LARGE SCALE GENOMIC DNA]</scope>
    <source>
        <strain evidence="1">Cs-k2</strain>
    </source>
</reference>
<dbReference type="InParanoid" id="A0A419Q7L1"/>
<name>A0A419Q7L1_CLOSI</name>
<sequence length="258" mass="28189">MLMLEKRTTSISPITVSSGGGQSGNKASAVMDIQLSREAFDGGLSAVPTSAQRITSATERPKVAENSSTAMTGFSLFGAHQVGGSPRVSVDLMFCLNPNRTKLAKSIHLHTNSVLRETHLEPNRNPRCCCDTFVFKSYKNLLPGISTVPVGAHSPTEYQRCQINPSQQEFVDVAGCKLTRIIFIEMEKGSFKKIGARWLKWLEREFTDRKVRGSNLTSASRLPLSRHGQPSSVPALVLPSGGMAARHRKGVTAERFFV</sequence>
<reference evidence="1 2" key="1">
    <citation type="journal article" date="2018" name="Biotechnol. Adv.">
        <title>Improved genomic resources and new bioinformatic workflow for the carcinogenic parasite Clonorchis sinensis: Biotechnological implications.</title>
        <authorList>
            <person name="Wang D."/>
            <person name="Korhonen P.K."/>
            <person name="Gasser R.B."/>
            <person name="Young N.D."/>
        </authorList>
    </citation>
    <scope>NUCLEOTIDE SEQUENCE [LARGE SCALE GENOMIC DNA]</scope>
    <source>
        <strain evidence="1">Cs-k2</strain>
    </source>
</reference>